<name>A0ABX8D7Q6_9CELL</name>
<evidence type="ECO:0000313" key="2">
    <source>
        <dbReference type="Proteomes" id="UP000677804"/>
    </source>
</evidence>
<dbReference type="Proteomes" id="UP000677804">
    <property type="component" value="Chromosome"/>
</dbReference>
<evidence type="ECO:0000313" key="1">
    <source>
        <dbReference type="EMBL" id="QVI63471.1"/>
    </source>
</evidence>
<keyword evidence="2" id="KW-1185">Reference proteome</keyword>
<proteinExistence type="predicted"/>
<reference evidence="1 2" key="1">
    <citation type="submission" date="2021-05" db="EMBL/GenBank/DDBJ databases">
        <title>Novel species in genus Cellulomonas.</title>
        <authorList>
            <person name="Zhang G."/>
        </authorList>
    </citation>
    <scope>NUCLEOTIDE SEQUENCE [LARGE SCALE GENOMIC DNA]</scope>
    <source>
        <strain evidence="2">zg-ZUI222</strain>
    </source>
</reference>
<dbReference type="EMBL" id="CP074405">
    <property type="protein sequence ID" value="QVI63471.1"/>
    <property type="molecule type" value="Genomic_DNA"/>
</dbReference>
<dbReference type="RefSeq" id="WP_207340725.1">
    <property type="nucleotide sequence ID" value="NZ_CP074405.1"/>
</dbReference>
<organism evidence="1 2">
    <name type="scientific">Cellulomonas wangleii</name>
    <dbReference type="NCBI Taxonomy" id="2816956"/>
    <lineage>
        <taxon>Bacteria</taxon>
        <taxon>Bacillati</taxon>
        <taxon>Actinomycetota</taxon>
        <taxon>Actinomycetes</taxon>
        <taxon>Micrococcales</taxon>
        <taxon>Cellulomonadaceae</taxon>
        <taxon>Cellulomonas</taxon>
    </lineage>
</organism>
<sequence>MDILWIVVIALTAAAWVAWLVHVVRHDGLGDHEPPRSHPHEVHQPVTQIFLR</sequence>
<accession>A0ABX8D7Q6</accession>
<protein>
    <submittedName>
        <fullName evidence="1">Uncharacterized protein</fullName>
    </submittedName>
</protein>
<gene>
    <name evidence="1" type="ORF">KG103_06275</name>
</gene>